<gene>
    <name evidence="1" type="ORF">MJO28_015691</name>
</gene>
<reference evidence="2" key="2">
    <citation type="journal article" date="2018" name="Mol. Plant Microbe Interact.">
        <title>Genome sequence resources for the wheat stripe rust pathogen (Puccinia striiformis f. sp. tritici) and the barley stripe rust pathogen (Puccinia striiformis f. sp. hordei).</title>
        <authorList>
            <person name="Xia C."/>
            <person name="Wang M."/>
            <person name="Yin C."/>
            <person name="Cornejo O.E."/>
            <person name="Hulbert S.H."/>
            <person name="Chen X."/>
        </authorList>
    </citation>
    <scope>NUCLEOTIDE SEQUENCE [LARGE SCALE GENOMIC DNA]</scope>
    <source>
        <strain evidence="2">93-210</strain>
    </source>
</reference>
<comment type="caution">
    <text evidence="1">The sequence shown here is derived from an EMBL/GenBank/DDBJ whole genome shotgun (WGS) entry which is preliminary data.</text>
</comment>
<proteinExistence type="predicted"/>
<organism evidence="1 2">
    <name type="scientific">Puccinia striiformis f. sp. tritici</name>
    <dbReference type="NCBI Taxonomy" id="168172"/>
    <lineage>
        <taxon>Eukaryota</taxon>
        <taxon>Fungi</taxon>
        <taxon>Dikarya</taxon>
        <taxon>Basidiomycota</taxon>
        <taxon>Pucciniomycotina</taxon>
        <taxon>Pucciniomycetes</taxon>
        <taxon>Pucciniales</taxon>
        <taxon>Pucciniaceae</taxon>
        <taxon>Puccinia</taxon>
    </lineage>
</organism>
<protein>
    <submittedName>
        <fullName evidence="1">Uncharacterized protein</fullName>
    </submittedName>
</protein>
<sequence>MLHLLTFQDSQLFSLLTNEESKSGLTGVPTHGPPLLSARSMNRSAILKRLHVRLLSYQFHHASKLLLAVQDSYAREFRMMRRKIRFPELTSWHTYTGTRKLELSAS</sequence>
<evidence type="ECO:0000313" key="1">
    <source>
        <dbReference type="EMBL" id="KAI7936792.1"/>
    </source>
</evidence>
<dbReference type="Proteomes" id="UP001060170">
    <property type="component" value="Chromosome 17"/>
</dbReference>
<reference evidence="2" key="1">
    <citation type="journal article" date="2018" name="BMC Genomics">
        <title>Genomic insights into host adaptation between the wheat stripe rust pathogen (Puccinia striiformis f. sp. tritici) and the barley stripe rust pathogen (Puccinia striiformis f. sp. hordei).</title>
        <authorList>
            <person name="Xia C."/>
            <person name="Wang M."/>
            <person name="Yin C."/>
            <person name="Cornejo O.E."/>
            <person name="Hulbert S.H."/>
            <person name="Chen X."/>
        </authorList>
    </citation>
    <scope>NUCLEOTIDE SEQUENCE [LARGE SCALE GENOMIC DNA]</scope>
    <source>
        <strain evidence="2">93-210</strain>
    </source>
</reference>
<name>A0ACC0DQJ1_9BASI</name>
<dbReference type="EMBL" id="CM045881">
    <property type="protein sequence ID" value="KAI7936792.1"/>
    <property type="molecule type" value="Genomic_DNA"/>
</dbReference>
<accession>A0ACC0DQJ1</accession>
<reference evidence="1 2" key="3">
    <citation type="journal article" date="2022" name="Microbiol. Spectr.">
        <title>Folding features and dynamics of 3D genome architecture in plant fungal pathogens.</title>
        <authorList>
            <person name="Xia C."/>
        </authorList>
    </citation>
    <scope>NUCLEOTIDE SEQUENCE [LARGE SCALE GENOMIC DNA]</scope>
    <source>
        <strain evidence="1 2">93-210</strain>
    </source>
</reference>
<keyword evidence="2" id="KW-1185">Reference proteome</keyword>
<evidence type="ECO:0000313" key="2">
    <source>
        <dbReference type="Proteomes" id="UP001060170"/>
    </source>
</evidence>